<keyword evidence="4" id="KW-1185">Reference proteome</keyword>
<name>A0A0S3RDF4_PHAAN</name>
<gene>
    <name evidence="3" type="primary">Vigan.02G144400</name>
    <name evidence="3" type="ORF">VIGAN_02144400</name>
</gene>
<feature type="compositionally biased region" description="Polar residues" evidence="1">
    <location>
        <begin position="54"/>
        <end position="66"/>
    </location>
</feature>
<feature type="chain" id="PRO_5006617003" evidence="2">
    <location>
        <begin position="25"/>
        <end position="74"/>
    </location>
</feature>
<feature type="signal peptide" evidence="2">
    <location>
        <begin position="1"/>
        <end position="24"/>
    </location>
</feature>
<evidence type="ECO:0000313" key="4">
    <source>
        <dbReference type="Proteomes" id="UP000291084"/>
    </source>
</evidence>
<protein>
    <submittedName>
        <fullName evidence="3">Uncharacterized protein</fullName>
    </submittedName>
</protein>
<organism evidence="3 4">
    <name type="scientific">Vigna angularis var. angularis</name>
    <dbReference type="NCBI Taxonomy" id="157739"/>
    <lineage>
        <taxon>Eukaryota</taxon>
        <taxon>Viridiplantae</taxon>
        <taxon>Streptophyta</taxon>
        <taxon>Embryophyta</taxon>
        <taxon>Tracheophyta</taxon>
        <taxon>Spermatophyta</taxon>
        <taxon>Magnoliopsida</taxon>
        <taxon>eudicotyledons</taxon>
        <taxon>Gunneridae</taxon>
        <taxon>Pentapetalae</taxon>
        <taxon>rosids</taxon>
        <taxon>fabids</taxon>
        <taxon>Fabales</taxon>
        <taxon>Fabaceae</taxon>
        <taxon>Papilionoideae</taxon>
        <taxon>50 kb inversion clade</taxon>
        <taxon>NPAAA clade</taxon>
        <taxon>indigoferoid/millettioid clade</taxon>
        <taxon>Phaseoleae</taxon>
        <taxon>Vigna</taxon>
    </lineage>
</organism>
<feature type="region of interest" description="Disordered" evidence="1">
    <location>
        <begin position="40"/>
        <end position="74"/>
    </location>
</feature>
<dbReference type="AlphaFoldDB" id="A0A0S3RDF4"/>
<dbReference type="Proteomes" id="UP000291084">
    <property type="component" value="Chromosome 2"/>
</dbReference>
<evidence type="ECO:0000313" key="3">
    <source>
        <dbReference type="EMBL" id="BAT78724.1"/>
    </source>
</evidence>
<sequence>MPGFWRHQLLFLTLLAFVVLESQGSRFPNYFWEQMLPKKLNSPSSSPSGGTNSVFATSSTASQSDIHPSIDGKV</sequence>
<feature type="compositionally biased region" description="Low complexity" evidence="1">
    <location>
        <begin position="41"/>
        <end position="53"/>
    </location>
</feature>
<accession>A0A0S3RDF4</accession>
<reference evidence="3 4" key="1">
    <citation type="journal article" date="2015" name="Sci. Rep.">
        <title>The power of single molecule real-time sequencing technology in the de novo assembly of a eukaryotic genome.</title>
        <authorList>
            <person name="Sakai H."/>
            <person name="Naito K."/>
            <person name="Ogiso-Tanaka E."/>
            <person name="Takahashi Y."/>
            <person name="Iseki K."/>
            <person name="Muto C."/>
            <person name="Satou K."/>
            <person name="Teruya K."/>
            <person name="Shiroma A."/>
            <person name="Shimoji M."/>
            <person name="Hirano T."/>
            <person name="Itoh T."/>
            <person name="Kaga A."/>
            <person name="Tomooka N."/>
        </authorList>
    </citation>
    <scope>NUCLEOTIDE SEQUENCE [LARGE SCALE GENOMIC DNA]</scope>
    <source>
        <strain evidence="4">cv. Shumari</strain>
    </source>
</reference>
<proteinExistence type="predicted"/>
<evidence type="ECO:0000256" key="1">
    <source>
        <dbReference type="SAM" id="MobiDB-lite"/>
    </source>
</evidence>
<evidence type="ECO:0000256" key="2">
    <source>
        <dbReference type="SAM" id="SignalP"/>
    </source>
</evidence>
<keyword evidence="2" id="KW-0732">Signal</keyword>
<dbReference type="EMBL" id="AP015035">
    <property type="protein sequence ID" value="BAT78724.1"/>
    <property type="molecule type" value="Genomic_DNA"/>
</dbReference>